<dbReference type="SMART" id="SM00387">
    <property type="entry name" value="HATPase_c"/>
    <property type="match status" value="1"/>
</dbReference>
<accession>A0A2W7SYU6</accession>
<proteinExistence type="predicted"/>
<feature type="coiled-coil region" evidence="5">
    <location>
        <begin position="487"/>
        <end position="514"/>
    </location>
</feature>
<dbReference type="InterPro" id="IPR011990">
    <property type="entry name" value="TPR-like_helical_dom_sf"/>
</dbReference>
<dbReference type="EMBL" id="QKZU01000008">
    <property type="protein sequence ID" value="PZX56012.1"/>
    <property type="molecule type" value="Genomic_DNA"/>
</dbReference>
<keyword evidence="6" id="KW-1133">Transmembrane helix</keyword>
<keyword evidence="5" id="KW-0175">Coiled coil</keyword>
<dbReference type="PROSITE" id="PS50109">
    <property type="entry name" value="HIS_KIN"/>
    <property type="match status" value="1"/>
</dbReference>
<dbReference type="Proteomes" id="UP000321927">
    <property type="component" value="Unassembled WGS sequence"/>
</dbReference>
<keyword evidence="11" id="KW-1185">Reference proteome</keyword>
<evidence type="ECO:0000256" key="5">
    <source>
        <dbReference type="SAM" id="Coils"/>
    </source>
</evidence>
<keyword evidence="3" id="KW-0597">Phosphoprotein</keyword>
<evidence type="ECO:0000313" key="11">
    <source>
        <dbReference type="Proteomes" id="UP000321927"/>
    </source>
</evidence>
<evidence type="ECO:0000313" key="8">
    <source>
        <dbReference type="EMBL" id="PZX56012.1"/>
    </source>
</evidence>
<protein>
    <recommendedName>
        <fullName evidence="2">histidine kinase</fullName>
        <ecNumber evidence="2">2.7.13.3</ecNumber>
    </recommendedName>
</protein>
<comment type="catalytic activity">
    <reaction evidence="1">
        <text>ATP + protein L-histidine = ADP + protein N-phospho-L-histidine.</text>
        <dbReference type="EC" id="2.7.13.3"/>
    </reaction>
</comment>
<organism evidence="8 10">
    <name type="scientific">Algoriphagus ratkowskyi</name>
    <dbReference type="NCBI Taxonomy" id="57028"/>
    <lineage>
        <taxon>Bacteria</taxon>
        <taxon>Pseudomonadati</taxon>
        <taxon>Bacteroidota</taxon>
        <taxon>Cytophagia</taxon>
        <taxon>Cytophagales</taxon>
        <taxon>Cyclobacteriaceae</taxon>
        <taxon>Algoriphagus</taxon>
    </lineage>
</organism>
<dbReference type="GO" id="GO:0000155">
    <property type="term" value="F:phosphorelay sensor kinase activity"/>
    <property type="evidence" value="ECO:0007669"/>
    <property type="project" value="InterPro"/>
</dbReference>
<dbReference type="PRINTS" id="PR00344">
    <property type="entry name" value="BCTRLSENSOR"/>
</dbReference>
<dbReference type="SUPFAM" id="SSF48452">
    <property type="entry name" value="TPR-like"/>
    <property type="match status" value="2"/>
</dbReference>
<feature type="repeat" description="TPR" evidence="4">
    <location>
        <begin position="124"/>
        <end position="157"/>
    </location>
</feature>
<feature type="domain" description="Histidine kinase" evidence="7">
    <location>
        <begin position="475"/>
        <end position="719"/>
    </location>
</feature>
<dbReference type="AlphaFoldDB" id="A0A2W7SYU6"/>
<dbReference type="Pfam" id="PF02518">
    <property type="entry name" value="HATPase_c"/>
    <property type="match status" value="1"/>
</dbReference>
<feature type="coiled-coil region" evidence="5">
    <location>
        <begin position="425"/>
        <end position="459"/>
    </location>
</feature>
<evidence type="ECO:0000256" key="4">
    <source>
        <dbReference type="PROSITE-ProRule" id="PRU00339"/>
    </source>
</evidence>
<dbReference type="OrthoDB" id="9806995at2"/>
<evidence type="ECO:0000256" key="1">
    <source>
        <dbReference type="ARBA" id="ARBA00000085"/>
    </source>
</evidence>
<dbReference type="CDD" id="cd00082">
    <property type="entry name" value="HisKA"/>
    <property type="match status" value="1"/>
</dbReference>
<reference evidence="9 11" key="2">
    <citation type="submission" date="2019-08" db="EMBL/GenBank/DDBJ databases">
        <title>Genome of Algoriphagus ratkowskyi IC026.</title>
        <authorList>
            <person name="Bowman J.P."/>
        </authorList>
    </citation>
    <scope>NUCLEOTIDE SEQUENCE [LARGE SCALE GENOMIC DNA]</scope>
    <source>
        <strain evidence="9 11">IC026</strain>
    </source>
</reference>
<sequence length="719" mass="80845">MTTYIQLLFLVSLSIPLGSESYAQSTKADSLFYITEKTNNDSVKVIHYLDLGLELFSSDINRAISYFDEAIRLGNKIHYKKGLADAYNAKGRAIAQQGDFLESIVNFQEALKYFHEINDRTGEANILSNLGSIYYMLGNSTKALELHFESLKISEELDNKLRIGTSFNNIGTVYLKNRSTINDALSFFKKSLEVFQSIQQELGIATAAMNIGEVYFLKLNYDSAIYFHEMALDLCDETIDATFPLTQLGEINSTLGNFQKAYDFHRRALAISERLDAKFELTQVLIGLAKTQKKRGNFNDAIISFERAKLLAKEIDAKDELVDVYLNLAETRALVGDFMAAYENEVNAKYVKEEIAKTSTARMIEQLQYEFELNKKEAEIALLQKDTELKNAAVFNQRILIFATLCGLFMFLVISISLYRNNLGKQKANKLLQRQKEEIHAQRENIESAYDQLKSTQSQLIQSEKMASMGELASGIAHEIQNPLNFVNNFSEVSRELIEEVEEERAKNQGARDEELVSEILSDLKENLSKINHHGKRAGDIVKGMLEHSRSTIGEKVATDLNALAESYLRLCYHGLRAKDKSFNVNFELNLDSNLPEVEIIPQDIGRVLMNLINNAFYACAERSQSTASEPMEGYRPLVTISTKNLGDRVQIAVKDNGSGIPDTIKGKIFQPFFTTKPTGKGTGLGLSLSYDIVKAHGGELKVESKEGIASEFRILLMI</sequence>
<dbReference type="Gene3D" id="1.25.40.10">
    <property type="entry name" value="Tetratricopeptide repeat domain"/>
    <property type="match status" value="2"/>
</dbReference>
<evidence type="ECO:0000256" key="6">
    <source>
        <dbReference type="SAM" id="Phobius"/>
    </source>
</evidence>
<keyword evidence="6" id="KW-0812">Transmembrane</keyword>
<dbReference type="InterPro" id="IPR003594">
    <property type="entry name" value="HATPase_dom"/>
</dbReference>
<evidence type="ECO:0000313" key="10">
    <source>
        <dbReference type="Proteomes" id="UP000249115"/>
    </source>
</evidence>
<dbReference type="PANTHER" id="PTHR43065:SF42">
    <property type="entry name" value="TWO-COMPONENT SENSOR PPRA"/>
    <property type="match status" value="1"/>
</dbReference>
<dbReference type="InterPro" id="IPR019734">
    <property type="entry name" value="TPR_rpt"/>
</dbReference>
<keyword evidence="4" id="KW-0802">TPR repeat</keyword>
<dbReference type="Gene3D" id="3.30.565.10">
    <property type="entry name" value="Histidine kinase-like ATPase, C-terminal domain"/>
    <property type="match status" value="1"/>
</dbReference>
<evidence type="ECO:0000313" key="9">
    <source>
        <dbReference type="EMBL" id="TXD77177.1"/>
    </source>
</evidence>
<dbReference type="Gene3D" id="1.10.287.130">
    <property type="match status" value="1"/>
</dbReference>
<dbReference type="InterPro" id="IPR036890">
    <property type="entry name" value="HATPase_C_sf"/>
</dbReference>
<dbReference type="InterPro" id="IPR036097">
    <property type="entry name" value="HisK_dim/P_sf"/>
</dbReference>
<dbReference type="InterPro" id="IPR003661">
    <property type="entry name" value="HisK_dim/P_dom"/>
</dbReference>
<dbReference type="SMART" id="SM00388">
    <property type="entry name" value="HisKA"/>
    <property type="match status" value="1"/>
</dbReference>
<dbReference type="InterPro" id="IPR005467">
    <property type="entry name" value="His_kinase_dom"/>
</dbReference>
<gene>
    <name evidence="9" type="ORF">ESW18_12840</name>
    <name evidence="8" type="ORF">LV84_02376</name>
</gene>
<dbReference type="EC" id="2.7.13.3" evidence="2"/>
<keyword evidence="6" id="KW-0472">Membrane</keyword>
<reference evidence="8 10" key="1">
    <citation type="submission" date="2018-06" db="EMBL/GenBank/DDBJ databases">
        <title>Genomic Encyclopedia of Archaeal and Bacterial Type Strains, Phase II (KMG-II): from individual species to whole genera.</title>
        <authorList>
            <person name="Goeker M."/>
        </authorList>
    </citation>
    <scope>NUCLEOTIDE SEQUENCE [LARGE SCALE GENOMIC DNA]</scope>
    <source>
        <strain evidence="8 10">DSM 22686</strain>
    </source>
</reference>
<dbReference type="EMBL" id="VORV01000008">
    <property type="protein sequence ID" value="TXD77177.1"/>
    <property type="molecule type" value="Genomic_DNA"/>
</dbReference>
<evidence type="ECO:0000259" key="7">
    <source>
        <dbReference type="PROSITE" id="PS50109"/>
    </source>
</evidence>
<dbReference type="SUPFAM" id="SSF47384">
    <property type="entry name" value="Homodimeric domain of signal transducing histidine kinase"/>
    <property type="match status" value="1"/>
</dbReference>
<dbReference type="Proteomes" id="UP000249115">
    <property type="component" value="Unassembled WGS sequence"/>
</dbReference>
<dbReference type="SUPFAM" id="SSF55874">
    <property type="entry name" value="ATPase domain of HSP90 chaperone/DNA topoisomerase II/histidine kinase"/>
    <property type="match status" value="1"/>
</dbReference>
<dbReference type="PROSITE" id="PS50005">
    <property type="entry name" value="TPR"/>
    <property type="match status" value="1"/>
</dbReference>
<dbReference type="PANTHER" id="PTHR43065">
    <property type="entry name" value="SENSOR HISTIDINE KINASE"/>
    <property type="match status" value="1"/>
</dbReference>
<dbReference type="Pfam" id="PF13424">
    <property type="entry name" value="TPR_12"/>
    <property type="match status" value="2"/>
</dbReference>
<evidence type="ECO:0000256" key="3">
    <source>
        <dbReference type="ARBA" id="ARBA00022553"/>
    </source>
</evidence>
<name>A0A2W7SYU6_9BACT</name>
<evidence type="ECO:0000256" key="2">
    <source>
        <dbReference type="ARBA" id="ARBA00012438"/>
    </source>
</evidence>
<dbReference type="InterPro" id="IPR004358">
    <property type="entry name" value="Sig_transdc_His_kin-like_C"/>
</dbReference>
<dbReference type="SMART" id="SM00028">
    <property type="entry name" value="TPR"/>
    <property type="match status" value="7"/>
</dbReference>
<comment type="caution">
    <text evidence="8">The sequence shown here is derived from an EMBL/GenBank/DDBJ whole genome shotgun (WGS) entry which is preliminary data.</text>
</comment>
<feature type="transmembrane region" description="Helical" evidence="6">
    <location>
        <begin position="399"/>
        <end position="419"/>
    </location>
</feature>
<dbReference type="RefSeq" id="WP_086501690.1">
    <property type="nucleotide sequence ID" value="NZ_MSSV01000009.1"/>
</dbReference>